<dbReference type="PANTHER" id="PTHR32344:SF1">
    <property type="entry name" value="U1-TYPE DOMAIN-CONTAINING PROTEIN"/>
    <property type="match status" value="1"/>
</dbReference>
<name>A0A2H8TD11_9HEMI</name>
<sequence>MPKEKKTTSSRLQSYVTEFGTEIFSTDNKILFCKVCNTKVSSEKRFSITQHIAAEKHRKSVKRAEEKKDKSQQLLFQNSSTKSSFKTDLCKAMLSANIPFNKLSNPHFKIFLEKYTSEVIPDQSTLRKSYVDNCYQETIGEIRNKVAEKKIWVSIDETTDAEGRYIASVIIGTLLTDRPGEIFLLNVEQLEKANHSTICTLFEDSLCLLWPGGIHRNDVLLFLSDAAPYMVKAGDTLKVLYTKMVHVTCTAHGLNRVAEYIRIQYPKVDKLVANVKKVFKKAPSRIIKFKTDAPNIALPPEPILTRWGIWISASIYYCENFQIVKNIVESFDEDDALSIRNAQKYFKAPQIKGNLAFIKSNFECLPTAITRLQKQGMALIEAIQIIEDVSAKFNNLKCQTGIKINEKLQTVLTKNKGFQIVCNISKILNGEEENVGCLDIPENLTSSDMGYFKYAPTTSADVERSFSVYKNLLAPNRRSFKFENIKKSLIVQCNTYFAGVEEQ</sequence>
<dbReference type="GO" id="GO:0003690">
    <property type="term" value="F:double-stranded DNA binding"/>
    <property type="evidence" value="ECO:0007669"/>
    <property type="project" value="InterPro"/>
</dbReference>
<accession>A0A2H8TD11</accession>
<dbReference type="EMBL" id="GFXV01000192">
    <property type="protein sequence ID" value="MBW11997.1"/>
    <property type="molecule type" value="Transcribed_RNA"/>
</dbReference>
<evidence type="ECO:0000313" key="2">
    <source>
        <dbReference type="EMBL" id="MBW11997.1"/>
    </source>
</evidence>
<dbReference type="InterPro" id="IPR007021">
    <property type="entry name" value="DUF659"/>
</dbReference>
<dbReference type="AlphaFoldDB" id="A0A2H8TD11"/>
<dbReference type="GO" id="GO:0005634">
    <property type="term" value="C:nucleus"/>
    <property type="evidence" value="ECO:0007669"/>
    <property type="project" value="InterPro"/>
</dbReference>
<organism evidence="2">
    <name type="scientific">Melanaphis sacchari</name>
    <dbReference type="NCBI Taxonomy" id="742174"/>
    <lineage>
        <taxon>Eukaryota</taxon>
        <taxon>Metazoa</taxon>
        <taxon>Ecdysozoa</taxon>
        <taxon>Arthropoda</taxon>
        <taxon>Hexapoda</taxon>
        <taxon>Insecta</taxon>
        <taxon>Pterygota</taxon>
        <taxon>Neoptera</taxon>
        <taxon>Paraneoptera</taxon>
        <taxon>Hemiptera</taxon>
        <taxon>Sternorrhyncha</taxon>
        <taxon>Aphidomorpha</taxon>
        <taxon>Aphidoidea</taxon>
        <taxon>Aphididae</taxon>
        <taxon>Aphidini</taxon>
        <taxon>Melanaphis</taxon>
    </lineage>
</organism>
<gene>
    <name evidence="2" type="primary">Cggbp1_0</name>
</gene>
<feature type="domain" description="DUF659" evidence="1">
    <location>
        <begin position="121"/>
        <end position="278"/>
    </location>
</feature>
<dbReference type="SUPFAM" id="SSF53098">
    <property type="entry name" value="Ribonuclease H-like"/>
    <property type="match status" value="1"/>
</dbReference>
<dbReference type="PANTHER" id="PTHR32344">
    <property type="entry name" value="U1-TYPE DOMAIN-CONTAINING PROTEIN"/>
    <property type="match status" value="1"/>
</dbReference>
<dbReference type="Pfam" id="PF04937">
    <property type="entry name" value="DUF659"/>
    <property type="match status" value="1"/>
</dbReference>
<dbReference type="InterPro" id="IPR012337">
    <property type="entry name" value="RNaseH-like_sf"/>
</dbReference>
<reference evidence="2" key="1">
    <citation type="submission" date="2017-10" db="EMBL/GenBank/DDBJ databases">
        <title>Transcriptome Assembly of Sugarcane Aphid Adults.</title>
        <authorList>
            <person name="Scully E.D."/>
            <person name="Palmer N.A."/>
            <person name="Geib S.M."/>
            <person name="Sarath G."/>
            <person name="Sattler S.E."/>
        </authorList>
    </citation>
    <scope>NUCLEOTIDE SEQUENCE</scope>
    <source>
        <tissue evidence="2">Whole body</tissue>
    </source>
</reference>
<dbReference type="OrthoDB" id="6596666at2759"/>
<dbReference type="InterPro" id="IPR033375">
    <property type="entry name" value="Cggbp1"/>
</dbReference>
<evidence type="ECO:0000259" key="1">
    <source>
        <dbReference type="Pfam" id="PF04937"/>
    </source>
</evidence>
<protein>
    <submittedName>
        <fullName evidence="2">CGG triplet repeat-binding protein 1</fullName>
    </submittedName>
</protein>
<dbReference type="GO" id="GO:0006357">
    <property type="term" value="P:regulation of transcription by RNA polymerase II"/>
    <property type="evidence" value="ECO:0007669"/>
    <property type="project" value="InterPro"/>
</dbReference>
<proteinExistence type="predicted"/>